<dbReference type="NCBIfam" id="NF011313">
    <property type="entry name" value="PRK14724.1"/>
    <property type="match status" value="1"/>
</dbReference>
<dbReference type="PROSITE" id="PS50880">
    <property type="entry name" value="TOPRIM"/>
    <property type="match status" value="1"/>
</dbReference>
<comment type="caution">
    <text evidence="16">The sequence shown here is derived from an EMBL/GenBank/DDBJ whole genome shotgun (WGS) entry which is preliminary data.</text>
</comment>
<keyword evidence="5" id="KW-0460">Magnesium</keyword>
<evidence type="ECO:0000256" key="2">
    <source>
        <dbReference type="ARBA" id="ARBA00009446"/>
    </source>
</evidence>
<dbReference type="InterPro" id="IPR023406">
    <property type="entry name" value="Topo_IA_AS"/>
</dbReference>
<dbReference type="PROSITE" id="PS52039">
    <property type="entry name" value="TOPO_IA_2"/>
    <property type="match status" value="1"/>
</dbReference>
<dbReference type="EMBL" id="NQYH01000003">
    <property type="protein sequence ID" value="RIY41474.1"/>
    <property type="molecule type" value="Genomic_DNA"/>
</dbReference>
<keyword evidence="7" id="KW-0238">DNA-binding</keyword>
<evidence type="ECO:0000256" key="5">
    <source>
        <dbReference type="ARBA" id="ARBA00022842"/>
    </source>
</evidence>
<dbReference type="CDD" id="cd03362">
    <property type="entry name" value="TOPRIM_TopoIA_TopoIII"/>
    <property type="match status" value="1"/>
</dbReference>
<evidence type="ECO:0000256" key="9">
    <source>
        <dbReference type="ARBA" id="ARBA00030003"/>
    </source>
</evidence>
<dbReference type="Pfam" id="PF01751">
    <property type="entry name" value="Toprim"/>
    <property type="match status" value="1"/>
</dbReference>
<dbReference type="NCBIfam" id="NF005829">
    <property type="entry name" value="PRK07726.1"/>
    <property type="match status" value="1"/>
</dbReference>
<dbReference type="InterPro" id="IPR000380">
    <property type="entry name" value="Topo_IA"/>
</dbReference>
<dbReference type="EC" id="5.6.2.1" evidence="3"/>
<dbReference type="OrthoDB" id="9803554at2"/>
<dbReference type="InterPro" id="IPR025589">
    <property type="entry name" value="Toprim_C_rpt"/>
</dbReference>
<evidence type="ECO:0000256" key="11">
    <source>
        <dbReference type="ARBA" id="ARBA00032235"/>
    </source>
</evidence>
<comment type="similarity">
    <text evidence="2">Belongs to the type IA topoisomerase family.</text>
</comment>
<organism evidence="16 17">
    <name type="scientific">Neopusillimonas maritima</name>
    <dbReference type="NCBI Taxonomy" id="2026239"/>
    <lineage>
        <taxon>Bacteria</taxon>
        <taxon>Pseudomonadati</taxon>
        <taxon>Pseudomonadota</taxon>
        <taxon>Betaproteobacteria</taxon>
        <taxon>Burkholderiales</taxon>
        <taxon>Alcaligenaceae</taxon>
        <taxon>Neopusillimonas</taxon>
    </lineage>
</organism>
<dbReference type="GO" id="GO:0006310">
    <property type="term" value="P:DNA recombination"/>
    <property type="evidence" value="ECO:0007669"/>
    <property type="project" value="TreeGrafter"/>
</dbReference>
<evidence type="ECO:0000313" key="17">
    <source>
        <dbReference type="Proteomes" id="UP000266206"/>
    </source>
</evidence>
<feature type="compositionally biased region" description="Basic residues" evidence="13">
    <location>
        <begin position="845"/>
        <end position="875"/>
    </location>
</feature>
<evidence type="ECO:0000256" key="4">
    <source>
        <dbReference type="ARBA" id="ARBA00022723"/>
    </source>
</evidence>
<dbReference type="Gene3D" id="2.70.20.10">
    <property type="entry name" value="Topoisomerase I, domain 3"/>
    <property type="match status" value="1"/>
</dbReference>
<evidence type="ECO:0000256" key="6">
    <source>
        <dbReference type="ARBA" id="ARBA00023029"/>
    </source>
</evidence>
<dbReference type="InterPro" id="IPR034144">
    <property type="entry name" value="TOPRIM_TopoIII"/>
</dbReference>
<evidence type="ECO:0000256" key="7">
    <source>
        <dbReference type="ARBA" id="ARBA00023125"/>
    </source>
</evidence>
<evidence type="ECO:0000256" key="1">
    <source>
        <dbReference type="ARBA" id="ARBA00000213"/>
    </source>
</evidence>
<feature type="domain" description="Topo IA-type catalytic" evidence="15">
    <location>
        <begin position="152"/>
        <end position="609"/>
    </location>
</feature>
<dbReference type="Pfam" id="PF13342">
    <property type="entry name" value="Toprim_Crpt"/>
    <property type="match status" value="2"/>
</dbReference>
<dbReference type="InterPro" id="IPR005738">
    <property type="entry name" value="TopoIII"/>
</dbReference>
<evidence type="ECO:0000256" key="3">
    <source>
        <dbReference type="ARBA" id="ARBA00012891"/>
    </source>
</evidence>
<dbReference type="PROSITE" id="PS00396">
    <property type="entry name" value="TOPO_IA_1"/>
    <property type="match status" value="1"/>
</dbReference>
<proteinExistence type="inferred from homology"/>
<accession>A0A3A1YYB4</accession>
<evidence type="ECO:0000256" key="13">
    <source>
        <dbReference type="SAM" id="MobiDB-lite"/>
    </source>
</evidence>
<dbReference type="Gene3D" id="1.10.290.10">
    <property type="entry name" value="Topoisomerase I, domain 4"/>
    <property type="match status" value="1"/>
</dbReference>
<dbReference type="GO" id="GO:0006281">
    <property type="term" value="P:DNA repair"/>
    <property type="evidence" value="ECO:0007669"/>
    <property type="project" value="TreeGrafter"/>
</dbReference>
<feature type="domain" description="Toprim" evidence="14">
    <location>
        <begin position="3"/>
        <end position="135"/>
    </location>
</feature>
<dbReference type="NCBIfam" id="NF006032">
    <property type="entry name" value="PRK08173.1"/>
    <property type="match status" value="1"/>
</dbReference>
<feature type="region of interest" description="Disordered" evidence="13">
    <location>
        <begin position="820"/>
        <end position="888"/>
    </location>
</feature>
<dbReference type="InterPro" id="IPR013497">
    <property type="entry name" value="Topo_IA_cen"/>
</dbReference>
<dbReference type="SUPFAM" id="SSF56712">
    <property type="entry name" value="Prokaryotic type I DNA topoisomerase"/>
    <property type="match status" value="1"/>
</dbReference>
<comment type="catalytic activity">
    <reaction evidence="1">
        <text>ATP-independent breakage of single-stranded DNA, followed by passage and rejoining.</text>
        <dbReference type="EC" id="5.6.2.1"/>
    </reaction>
</comment>
<sequence length="888" mass="98451">MTKTLIIAEKPSVALDISRALGGFKREGDYFESDDYVLASSIGHLLSLVAPNDPKRGKWTFTHLPVIPPEFELGPTDKRSAERLKLLVKLLKRKDVSAIINACDAGREGELIFRYIVQYAGVKKPIQRLWLQSMTQTAIRDAFNALRDDDDLKPLEEAARSRAEADWLVGINGTRAMTAFNSKDGGFFKTPVGRVQTPTLAIVMEREERIRKFKSRDYWEVHATFVAAAGLYTGRWFDPKFIKDEQDPEKRDSRLWSETAAKTIVSACREQPGTVTEESKPTTQMSPALFDLTSLQREANSRFGFSAKATLSLAQTLYERHKALTYPRTDSRYLPEDYLPTVKQTVAALADAPDGAAAAIQPFAKQLGESGWIKPNKRIFDNKKVSDHFAIIPTLQVPKELSDAESKIYELVTRRFLAVFFPAAEFRVTTRITQVQGHHFKTEGKVLVSPGWMAIYGRQVQGDDTNLIPVAHNESVKTEDIEAKSLVTKPPARFTEATLLSAMEGAGKLVDDEELRDAMSERGLGTPATRAAIIEGLLNEGYLRREGREMVPSAKARQLMTLLSGLGVSELTSPELTGDWERRLKQIEQRQLGREAFMREIAQMTQIIVKRAKEYERDTVPGDYATLQTPCPKCGGVVKENYRRYACTACDFSIGKHPGGRTFEIDEVETLLQDKTLGPLPGFISKMGRPFAALLRITDEYKLEFDFGQNDEDDKEPVDFSDQTSLGDCPKCGARVFEHGMNYVCEKSVGPEKSCDFRTGKMILQQEVSPEQVRKLLSEGKTDLLDGFVSSRTNRKFKAFLVKQANGKVGFEFEARAPGKGGAAKKAAGKKTAAKTATKAATKTAAKKTAAKKATSKTAAKKTTAKKAAAKKTATKKAVSSSDDDAPF</sequence>
<dbReference type="InterPro" id="IPR013826">
    <property type="entry name" value="Topo_IA_cen_sub3"/>
</dbReference>
<evidence type="ECO:0000256" key="10">
    <source>
        <dbReference type="ARBA" id="ARBA00031985"/>
    </source>
</evidence>
<keyword evidence="6" id="KW-0799">Topoisomerase</keyword>
<name>A0A3A1YYB4_9BURK</name>
<dbReference type="PRINTS" id="PR00417">
    <property type="entry name" value="PRTPISMRASEI"/>
</dbReference>
<keyword evidence="4" id="KW-0479">Metal-binding</keyword>
<evidence type="ECO:0000256" key="8">
    <source>
        <dbReference type="ARBA" id="ARBA00023235"/>
    </source>
</evidence>
<dbReference type="SMART" id="SM00436">
    <property type="entry name" value="TOP1Bc"/>
    <property type="match status" value="1"/>
</dbReference>
<dbReference type="GO" id="GO:0043597">
    <property type="term" value="C:cytoplasmic replication fork"/>
    <property type="evidence" value="ECO:0007669"/>
    <property type="project" value="TreeGrafter"/>
</dbReference>
<keyword evidence="8 16" id="KW-0413">Isomerase</keyword>
<evidence type="ECO:0000259" key="15">
    <source>
        <dbReference type="PROSITE" id="PS52039"/>
    </source>
</evidence>
<dbReference type="GO" id="GO:0006265">
    <property type="term" value="P:DNA topological change"/>
    <property type="evidence" value="ECO:0007669"/>
    <property type="project" value="InterPro"/>
</dbReference>
<dbReference type="CDD" id="cd00186">
    <property type="entry name" value="TOP1Ac"/>
    <property type="match status" value="1"/>
</dbReference>
<dbReference type="GO" id="GO:0003917">
    <property type="term" value="F:DNA topoisomerase type I (single strand cut, ATP-independent) activity"/>
    <property type="evidence" value="ECO:0007669"/>
    <property type="project" value="UniProtKB-EC"/>
</dbReference>
<dbReference type="Proteomes" id="UP000266206">
    <property type="component" value="Unassembled WGS sequence"/>
</dbReference>
<evidence type="ECO:0000256" key="12">
    <source>
        <dbReference type="ARBA" id="ARBA00032877"/>
    </source>
</evidence>
<feature type="compositionally biased region" description="Low complexity" evidence="13">
    <location>
        <begin position="834"/>
        <end position="844"/>
    </location>
</feature>
<protein>
    <recommendedName>
        <fullName evidence="3">DNA topoisomerase</fullName>
        <ecNumber evidence="3">5.6.2.1</ecNumber>
    </recommendedName>
    <alternativeName>
        <fullName evidence="12">Omega-protein</fullName>
    </alternativeName>
    <alternativeName>
        <fullName evidence="11">Relaxing enzyme</fullName>
    </alternativeName>
    <alternativeName>
        <fullName evidence="9">Swivelase</fullName>
    </alternativeName>
    <alternativeName>
        <fullName evidence="10">Untwisting enzyme</fullName>
    </alternativeName>
</protein>
<reference evidence="16 17" key="1">
    <citation type="submission" date="2017-08" db="EMBL/GenBank/DDBJ databases">
        <title>Pusillimonas indicus sp. nov., a member of the family Alcaligenaceae isolated from surface seawater.</title>
        <authorList>
            <person name="Li J."/>
        </authorList>
    </citation>
    <scope>NUCLEOTIDE SEQUENCE [LARGE SCALE GENOMIC DNA]</scope>
    <source>
        <strain evidence="16 17">L52-1-41</strain>
    </source>
</reference>
<dbReference type="GO" id="GO:0003677">
    <property type="term" value="F:DNA binding"/>
    <property type="evidence" value="ECO:0007669"/>
    <property type="project" value="UniProtKB-KW"/>
</dbReference>
<dbReference type="InterPro" id="IPR003601">
    <property type="entry name" value="Topo_IA_2"/>
</dbReference>
<dbReference type="RefSeq" id="WP_119515742.1">
    <property type="nucleotide sequence ID" value="NZ_NQYH01000003.1"/>
</dbReference>
<dbReference type="AlphaFoldDB" id="A0A3A1YYB4"/>
<dbReference type="SMART" id="SM00493">
    <property type="entry name" value="TOPRIM"/>
    <property type="match status" value="1"/>
</dbReference>
<dbReference type="SMART" id="SM00437">
    <property type="entry name" value="TOP1Ac"/>
    <property type="match status" value="1"/>
</dbReference>
<dbReference type="NCBIfam" id="TIGR01056">
    <property type="entry name" value="topB"/>
    <property type="match status" value="1"/>
</dbReference>
<dbReference type="Pfam" id="PF01131">
    <property type="entry name" value="Topoisom_bac"/>
    <property type="match status" value="1"/>
</dbReference>
<dbReference type="GO" id="GO:0046872">
    <property type="term" value="F:metal ion binding"/>
    <property type="evidence" value="ECO:0007669"/>
    <property type="project" value="UniProtKB-KW"/>
</dbReference>
<dbReference type="InterPro" id="IPR013825">
    <property type="entry name" value="Topo_IA_cen_sub2"/>
</dbReference>
<dbReference type="InterPro" id="IPR003602">
    <property type="entry name" value="Topo_IA_DNA-bd_dom"/>
</dbReference>
<dbReference type="PANTHER" id="PTHR11390">
    <property type="entry name" value="PROKARYOTIC DNA TOPOISOMERASE"/>
    <property type="match status" value="1"/>
</dbReference>
<evidence type="ECO:0000259" key="14">
    <source>
        <dbReference type="PROSITE" id="PS50880"/>
    </source>
</evidence>
<dbReference type="Gene3D" id="1.10.460.10">
    <property type="entry name" value="Topoisomerase I, domain 2"/>
    <property type="match status" value="1"/>
</dbReference>
<dbReference type="PANTHER" id="PTHR11390:SF21">
    <property type="entry name" value="DNA TOPOISOMERASE 3-ALPHA"/>
    <property type="match status" value="1"/>
</dbReference>
<dbReference type="InterPro" id="IPR023405">
    <property type="entry name" value="Topo_IA_core_domain"/>
</dbReference>
<gene>
    <name evidence="16" type="ORF">CJP73_05710</name>
</gene>
<dbReference type="InterPro" id="IPR013824">
    <property type="entry name" value="Topo_IA_cen_sub1"/>
</dbReference>
<evidence type="ECO:0000313" key="16">
    <source>
        <dbReference type="EMBL" id="RIY41474.1"/>
    </source>
</evidence>
<dbReference type="Gene3D" id="3.40.50.140">
    <property type="match status" value="1"/>
</dbReference>
<dbReference type="InterPro" id="IPR006171">
    <property type="entry name" value="TOPRIM_dom"/>
</dbReference>